<name>A0A9P3PJB4_LYOSH</name>
<accession>A0A9P3PJB4</accession>
<protein>
    <submittedName>
        <fullName evidence="1">Uncharacterized protein</fullName>
    </submittedName>
</protein>
<dbReference type="AlphaFoldDB" id="A0A9P3PJB4"/>
<keyword evidence="2" id="KW-1185">Reference proteome</keyword>
<proteinExistence type="predicted"/>
<evidence type="ECO:0000313" key="2">
    <source>
        <dbReference type="Proteomes" id="UP001063166"/>
    </source>
</evidence>
<evidence type="ECO:0000313" key="1">
    <source>
        <dbReference type="EMBL" id="GLB37003.1"/>
    </source>
</evidence>
<comment type="caution">
    <text evidence="1">The sequence shown here is derived from an EMBL/GenBank/DDBJ whole genome shotgun (WGS) entry which is preliminary data.</text>
</comment>
<gene>
    <name evidence="1" type="ORF">LshimejAT787_0400540</name>
</gene>
<organism evidence="1 2">
    <name type="scientific">Lyophyllum shimeji</name>
    <name type="common">Hon-shimeji</name>
    <name type="synonym">Tricholoma shimeji</name>
    <dbReference type="NCBI Taxonomy" id="47721"/>
    <lineage>
        <taxon>Eukaryota</taxon>
        <taxon>Fungi</taxon>
        <taxon>Dikarya</taxon>
        <taxon>Basidiomycota</taxon>
        <taxon>Agaricomycotina</taxon>
        <taxon>Agaricomycetes</taxon>
        <taxon>Agaricomycetidae</taxon>
        <taxon>Agaricales</taxon>
        <taxon>Tricholomatineae</taxon>
        <taxon>Lyophyllaceae</taxon>
        <taxon>Lyophyllum</taxon>
    </lineage>
</organism>
<reference evidence="1" key="1">
    <citation type="submission" date="2022-07" db="EMBL/GenBank/DDBJ databases">
        <title>The genome of Lyophyllum shimeji provides insight into the initial evolution of ectomycorrhizal fungal genome.</title>
        <authorList>
            <person name="Kobayashi Y."/>
            <person name="Shibata T."/>
            <person name="Hirakawa H."/>
            <person name="Shigenobu S."/>
            <person name="Nishiyama T."/>
            <person name="Yamada A."/>
            <person name="Hasebe M."/>
            <person name="Kawaguchi M."/>
        </authorList>
    </citation>
    <scope>NUCLEOTIDE SEQUENCE</scope>
    <source>
        <strain evidence="1">AT787</strain>
    </source>
</reference>
<sequence>MRTAQLRLLLPDSHPLLTPLGLSELSLPHAGISASLHVVAPPGRPSVLLAPKADRLAQPPAHCQRPLVTQRSHRITPLFSRLRQGIKDAFAP</sequence>
<dbReference type="EMBL" id="BRPK01000004">
    <property type="protein sequence ID" value="GLB37003.1"/>
    <property type="molecule type" value="Genomic_DNA"/>
</dbReference>
<dbReference type="Proteomes" id="UP001063166">
    <property type="component" value="Unassembled WGS sequence"/>
</dbReference>